<evidence type="ECO:0008006" key="5">
    <source>
        <dbReference type="Google" id="ProtNLM"/>
    </source>
</evidence>
<feature type="compositionally biased region" description="Basic and acidic residues" evidence="1">
    <location>
        <begin position="154"/>
        <end position="216"/>
    </location>
</feature>
<name>A0A1I6P5W4_9EURY</name>
<dbReference type="InterPro" id="IPR040493">
    <property type="entry name" value="DUF5518"/>
</dbReference>
<keyword evidence="2" id="KW-0812">Transmembrane</keyword>
<feature type="transmembrane region" description="Helical" evidence="2">
    <location>
        <begin position="12"/>
        <end position="37"/>
    </location>
</feature>
<organism evidence="3 4">
    <name type="scientific">Halostagnicola kamekurae</name>
    <dbReference type="NCBI Taxonomy" id="619731"/>
    <lineage>
        <taxon>Archaea</taxon>
        <taxon>Methanobacteriati</taxon>
        <taxon>Methanobacteriota</taxon>
        <taxon>Stenosarchaea group</taxon>
        <taxon>Halobacteria</taxon>
        <taxon>Halobacteriales</taxon>
        <taxon>Natrialbaceae</taxon>
        <taxon>Halostagnicola</taxon>
    </lineage>
</organism>
<dbReference type="Proteomes" id="UP000199199">
    <property type="component" value="Unassembled WGS sequence"/>
</dbReference>
<dbReference type="RefSeq" id="WP_175507072.1">
    <property type="nucleotide sequence ID" value="NZ_FOZS01000001.1"/>
</dbReference>
<dbReference type="EMBL" id="FOZS01000001">
    <property type="protein sequence ID" value="SFS35468.1"/>
    <property type="molecule type" value="Genomic_DNA"/>
</dbReference>
<feature type="compositionally biased region" description="Polar residues" evidence="1">
    <location>
        <begin position="142"/>
        <end position="151"/>
    </location>
</feature>
<reference evidence="4" key="1">
    <citation type="submission" date="2016-10" db="EMBL/GenBank/DDBJ databases">
        <authorList>
            <person name="Varghese N."/>
            <person name="Submissions S."/>
        </authorList>
    </citation>
    <scope>NUCLEOTIDE SEQUENCE [LARGE SCALE GENOMIC DNA]</scope>
    <source>
        <strain evidence="4">DSM 22427</strain>
    </source>
</reference>
<gene>
    <name evidence="3" type="ORF">SAMN04488556_0338</name>
</gene>
<evidence type="ECO:0000256" key="1">
    <source>
        <dbReference type="SAM" id="MobiDB-lite"/>
    </source>
</evidence>
<evidence type="ECO:0000313" key="4">
    <source>
        <dbReference type="Proteomes" id="UP000199199"/>
    </source>
</evidence>
<dbReference type="Pfam" id="PF17647">
    <property type="entry name" value="DUF5518"/>
    <property type="match status" value="1"/>
</dbReference>
<evidence type="ECO:0000313" key="3">
    <source>
        <dbReference type="EMBL" id="SFS35468.1"/>
    </source>
</evidence>
<accession>A0A1I6P5W4</accession>
<evidence type="ECO:0000256" key="2">
    <source>
        <dbReference type="SAM" id="Phobius"/>
    </source>
</evidence>
<protein>
    <recommendedName>
        <fullName evidence="5">DUF5518 domain-containing protein</fullName>
    </recommendedName>
</protein>
<keyword evidence="2" id="KW-1133">Transmembrane helix</keyword>
<sequence length="216" mass="22628">MASVRTLVNAVIGAVVGVVLSFLPISPAIGGAVAGFLEGPDGRDGLVAGTLAGLIMFLPMAGIAMFLLVFFGFGVGFVGVPASGALFGLVVFGLIAGTLFVTIVGLSILGGLLGAYVAREYPDKHAASRETIGMDRGPAHSTDVSSTPRSPSDTADRVDRSDADRADDRQSDSYWDRDRPPVTDDREEHRTGSRDEAADERDDGRDSDARDADDSR</sequence>
<proteinExistence type="predicted"/>
<keyword evidence="4" id="KW-1185">Reference proteome</keyword>
<dbReference type="AlphaFoldDB" id="A0A1I6P5W4"/>
<dbReference type="OrthoDB" id="341846at2157"/>
<feature type="transmembrane region" description="Helical" evidence="2">
    <location>
        <begin position="85"/>
        <end position="118"/>
    </location>
</feature>
<keyword evidence="2" id="KW-0472">Membrane</keyword>
<feature type="transmembrane region" description="Helical" evidence="2">
    <location>
        <begin position="49"/>
        <end position="73"/>
    </location>
</feature>
<feature type="region of interest" description="Disordered" evidence="1">
    <location>
        <begin position="128"/>
        <end position="216"/>
    </location>
</feature>